<dbReference type="GO" id="GO:0106105">
    <property type="term" value="F:Ala-tRNA(Thr) deacylase activity"/>
    <property type="evidence" value="ECO:0007669"/>
    <property type="project" value="Ensembl"/>
</dbReference>
<organism evidence="8 9">
    <name type="scientific">Gallus gallus</name>
    <name type="common">Chicken</name>
    <dbReference type="NCBI Taxonomy" id="9031"/>
    <lineage>
        <taxon>Eukaryota</taxon>
        <taxon>Metazoa</taxon>
        <taxon>Chordata</taxon>
        <taxon>Craniata</taxon>
        <taxon>Vertebrata</taxon>
        <taxon>Euteleostomi</taxon>
        <taxon>Archelosauria</taxon>
        <taxon>Archosauria</taxon>
        <taxon>Dinosauria</taxon>
        <taxon>Saurischia</taxon>
        <taxon>Theropoda</taxon>
        <taxon>Coelurosauria</taxon>
        <taxon>Aves</taxon>
        <taxon>Neognathae</taxon>
        <taxon>Galloanserae</taxon>
        <taxon>Galliformes</taxon>
        <taxon>Phasianidae</taxon>
        <taxon>Phasianinae</taxon>
        <taxon>Gallus</taxon>
    </lineage>
</organism>
<evidence type="ECO:0000313" key="8">
    <source>
        <dbReference type="Ensembl" id="ENSGALP00010007968.1"/>
    </source>
</evidence>
<protein>
    <recommendedName>
        <fullName evidence="3">D-aminoacyl-tRNA deacylase</fullName>
        <ecNumber evidence="3">3.1.1.96</ecNumber>
    </recommendedName>
</protein>
<dbReference type="PANTHER" id="PTHR10472">
    <property type="entry name" value="D-TYROSYL-TRNA TYR DEACYLASE"/>
    <property type="match status" value="1"/>
</dbReference>
<comment type="catalytic activity">
    <reaction evidence="7">
        <text>a D-aminoacyl-tRNA + H2O = a tRNA + a D-alpha-amino acid + H(+)</text>
        <dbReference type="Rhea" id="RHEA:13953"/>
        <dbReference type="Rhea" id="RHEA-COMP:10123"/>
        <dbReference type="Rhea" id="RHEA-COMP:10124"/>
        <dbReference type="ChEBI" id="CHEBI:15377"/>
        <dbReference type="ChEBI" id="CHEBI:15378"/>
        <dbReference type="ChEBI" id="CHEBI:59871"/>
        <dbReference type="ChEBI" id="CHEBI:78442"/>
        <dbReference type="ChEBI" id="CHEBI:79333"/>
        <dbReference type="EC" id="3.1.1.96"/>
    </reaction>
</comment>
<comment type="catalytic activity">
    <reaction evidence="6">
        <text>glycyl-tRNA(Ala) + H2O = tRNA(Ala) + glycine + H(+)</text>
        <dbReference type="Rhea" id="RHEA:53744"/>
        <dbReference type="Rhea" id="RHEA-COMP:9657"/>
        <dbReference type="Rhea" id="RHEA-COMP:13640"/>
        <dbReference type="ChEBI" id="CHEBI:15377"/>
        <dbReference type="ChEBI" id="CHEBI:15378"/>
        <dbReference type="ChEBI" id="CHEBI:57305"/>
        <dbReference type="ChEBI" id="CHEBI:78442"/>
        <dbReference type="ChEBI" id="CHEBI:78522"/>
        <dbReference type="EC" id="3.1.1.96"/>
    </reaction>
</comment>
<dbReference type="InterPro" id="IPR023509">
    <property type="entry name" value="DTD-like_sf"/>
</dbReference>
<dbReference type="GO" id="GO:0051500">
    <property type="term" value="F:D-tyrosyl-tRNA(Tyr) deacylase activity"/>
    <property type="evidence" value="ECO:0007669"/>
    <property type="project" value="Ensembl"/>
</dbReference>
<dbReference type="Pfam" id="PF02580">
    <property type="entry name" value="Tyr_Deacylase"/>
    <property type="match status" value="1"/>
</dbReference>
<evidence type="ECO:0000256" key="3">
    <source>
        <dbReference type="ARBA" id="ARBA00013056"/>
    </source>
</evidence>
<dbReference type="SUPFAM" id="SSF69500">
    <property type="entry name" value="DTD-like"/>
    <property type="match status" value="1"/>
</dbReference>
<reference evidence="8" key="2">
    <citation type="submission" date="2025-08" db="UniProtKB">
        <authorList>
            <consortium name="Ensembl"/>
        </authorList>
    </citation>
    <scope>IDENTIFICATION</scope>
    <source>
        <strain evidence="8">broiler</strain>
    </source>
</reference>
<reference evidence="8" key="1">
    <citation type="submission" date="2020-11" db="EMBL/GenBank/DDBJ databases">
        <title>Gallus gallus (Chicken) genome, bGalGal1, GRCg7b, maternal haplotype autosomes + Z &amp; W.</title>
        <authorList>
            <person name="Warren W."/>
            <person name="Formenti G."/>
            <person name="Fedrigo O."/>
            <person name="Haase B."/>
            <person name="Mountcastle J."/>
            <person name="Balacco J."/>
            <person name="Tracey A."/>
            <person name="Schneider V."/>
            <person name="Okimoto R."/>
            <person name="Cheng H."/>
            <person name="Hawken R."/>
            <person name="Howe K."/>
            <person name="Jarvis E.D."/>
        </authorList>
    </citation>
    <scope>NUCLEOTIDE SEQUENCE [LARGE SCALE GENOMIC DNA]</scope>
    <source>
        <strain evidence="8">Broiler</strain>
    </source>
</reference>
<gene>
    <name evidence="8" type="primary">DTD2</name>
</gene>
<sequence>MYFVKRVGGGLSCLSCRGAKKQCLETADLRLAAWPEGLCTSALRDAGILLITANPHSTAACFLLRFCYFYMWQYSKTFRSLRIGVDICEIQRGLVIYICFFKGADEDLVPKIVNVLLNVKLSEDENGEYVSVLDLPGNVLIIPQATLGGKLKGRKMQYHTNIEKEKGMELYSQFVSLCEKELAANPKCMEAGVLVKHGTYGNRQVLKLDTNGPYTHLVEF</sequence>
<dbReference type="AlphaFoldDB" id="A0A8V0XIH8"/>
<proteinExistence type="predicted"/>
<keyword evidence="9" id="KW-1185">Reference proteome</keyword>
<name>A0A8V0XIH8_CHICK</name>
<evidence type="ECO:0000256" key="2">
    <source>
        <dbReference type="ARBA" id="ARBA00011738"/>
    </source>
</evidence>
<dbReference type="Ensembl" id="ENSGALT00010013437.1">
    <property type="protein sequence ID" value="ENSGALP00010007968.1"/>
    <property type="gene ID" value="ENSGALG00010005617.1"/>
</dbReference>
<evidence type="ECO:0000256" key="5">
    <source>
        <dbReference type="ARBA" id="ARBA00022801"/>
    </source>
</evidence>
<evidence type="ECO:0000313" key="9">
    <source>
        <dbReference type="Proteomes" id="UP000000539"/>
    </source>
</evidence>
<evidence type="ECO:0000256" key="4">
    <source>
        <dbReference type="ARBA" id="ARBA00022490"/>
    </source>
</evidence>
<dbReference type="InterPro" id="IPR003732">
    <property type="entry name" value="Daa-tRNA_deacyls_DTD"/>
</dbReference>
<accession>A0A8V0XIH8</accession>
<comment type="subcellular location">
    <subcellularLocation>
        <location evidence="1">Cytoplasm</location>
    </subcellularLocation>
</comment>
<dbReference type="GeneTree" id="ENSGT00940000153431"/>
<keyword evidence="4" id="KW-0963">Cytoplasm</keyword>
<dbReference type="Gene3D" id="3.50.80.10">
    <property type="entry name" value="D-tyrosyl-tRNA(Tyr) deacylase"/>
    <property type="match status" value="1"/>
</dbReference>
<keyword evidence="5" id="KW-0378">Hydrolase</keyword>
<dbReference type="Proteomes" id="UP000000539">
    <property type="component" value="Chromosome 5"/>
</dbReference>
<reference evidence="8" key="3">
    <citation type="submission" date="2025-09" db="UniProtKB">
        <authorList>
            <consortium name="Ensembl"/>
        </authorList>
    </citation>
    <scope>IDENTIFICATION</scope>
    <source>
        <strain evidence="8">broiler</strain>
    </source>
</reference>
<dbReference type="PANTHER" id="PTHR10472:SF1">
    <property type="entry name" value="D-AMINOACYL-TRNA DEACYLASE 2"/>
    <property type="match status" value="1"/>
</dbReference>
<comment type="subunit">
    <text evidence="2">Homodimer.</text>
</comment>
<evidence type="ECO:0000256" key="1">
    <source>
        <dbReference type="ARBA" id="ARBA00004496"/>
    </source>
</evidence>
<dbReference type="EC" id="3.1.1.96" evidence="3"/>
<evidence type="ECO:0000256" key="6">
    <source>
        <dbReference type="ARBA" id="ARBA00047676"/>
    </source>
</evidence>
<dbReference type="OrthoDB" id="275783at2759"/>
<dbReference type="GO" id="GO:0005737">
    <property type="term" value="C:cytoplasm"/>
    <property type="evidence" value="ECO:0007669"/>
    <property type="project" value="UniProtKB-SubCell"/>
</dbReference>
<evidence type="ECO:0000256" key="7">
    <source>
        <dbReference type="ARBA" id="ARBA00048018"/>
    </source>
</evidence>